<keyword evidence="2" id="KW-0732">Signal</keyword>
<evidence type="ECO:0000313" key="4">
    <source>
        <dbReference type="Proteomes" id="UP000521943"/>
    </source>
</evidence>
<keyword evidence="4" id="KW-1185">Reference proteome</keyword>
<evidence type="ECO:0008006" key="5">
    <source>
        <dbReference type="Google" id="ProtNLM"/>
    </source>
</evidence>
<evidence type="ECO:0000256" key="1">
    <source>
        <dbReference type="SAM" id="MobiDB-lite"/>
    </source>
</evidence>
<gene>
    <name evidence="3" type="ORF">DFP72DRAFT_885295</name>
</gene>
<accession>A0A8H6MBX8</accession>
<evidence type="ECO:0000313" key="3">
    <source>
        <dbReference type="EMBL" id="KAF6759501.1"/>
    </source>
</evidence>
<protein>
    <recommendedName>
        <fullName evidence="5">Secreted protein</fullName>
    </recommendedName>
</protein>
<dbReference type="Proteomes" id="UP000521943">
    <property type="component" value="Unassembled WGS sequence"/>
</dbReference>
<reference evidence="3 4" key="1">
    <citation type="submission" date="2020-07" db="EMBL/GenBank/DDBJ databases">
        <title>Comparative genomics of pyrophilous fungi reveals a link between fire events and developmental genes.</title>
        <authorList>
            <consortium name="DOE Joint Genome Institute"/>
            <person name="Steindorff A.S."/>
            <person name="Carver A."/>
            <person name="Calhoun S."/>
            <person name="Stillman K."/>
            <person name="Liu H."/>
            <person name="Lipzen A."/>
            <person name="Pangilinan J."/>
            <person name="Labutti K."/>
            <person name="Bruns T.D."/>
            <person name="Grigoriev I.V."/>
        </authorList>
    </citation>
    <scope>NUCLEOTIDE SEQUENCE [LARGE SCALE GENOMIC DNA]</scope>
    <source>
        <strain evidence="3 4">CBS 144469</strain>
    </source>
</reference>
<feature type="compositionally biased region" description="Basic residues" evidence="1">
    <location>
        <begin position="39"/>
        <end position="56"/>
    </location>
</feature>
<organism evidence="3 4">
    <name type="scientific">Ephemerocybe angulata</name>
    <dbReference type="NCBI Taxonomy" id="980116"/>
    <lineage>
        <taxon>Eukaryota</taxon>
        <taxon>Fungi</taxon>
        <taxon>Dikarya</taxon>
        <taxon>Basidiomycota</taxon>
        <taxon>Agaricomycotina</taxon>
        <taxon>Agaricomycetes</taxon>
        <taxon>Agaricomycetidae</taxon>
        <taxon>Agaricales</taxon>
        <taxon>Agaricineae</taxon>
        <taxon>Psathyrellaceae</taxon>
        <taxon>Ephemerocybe</taxon>
    </lineage>
</organism>
<sequence>MGRSLLLLSYLMTSTMADSSYFDDTREYLTDPFYCSKGSGRHGHHHQKQHPAHHSPTRCTPKCSAFSRKVPIRIEPGARHEAQEETAPLSAP</sequence>
<name>A0A8H6MBX8_9AGAR</name>
<proteinExistence type="predicted"/>
<dbReference type="AlphaFoldDB" id="A0A8H6MBX8"/>
<dbReference type="EMBL" id="JACGCI010000015">
    <property type="protein sequence ID" value="KAF6759501.1"/>
    <property type="molecule type" value="Genomic_DNA"/>
</dbReference>
<evidence type="ECO:0000256" key="2">
    <source>
        <dbReference type="SAM" id="SignalP"/>
    </source>
</evidence>
<feature type="chain" id="PRO_5034777585" description="Secreted protein" evidence="2">
    <location>
        <begin position="18"/>
        <end position="92"/>
    </location>
</feature>
<feature type="signal peptide" evidence="2">
    <location>
        <begin position="1"/>
        <end position="17"/>
    </location>
</feature>
<comment type="caution">
    <text evidence="3">The sequence shown here is derived from an EMBL/GenBank/DDBJ whole genome shotgun (WGS) entry which is preliminary data.</text>
</comment>
<feature type="region of interest" description="Disordered" evidence="1">
    <location>
        <begin position="39"/>
        <end position="60"/>
    </location>
</feature>